<evidence type="ECO:0000313" key="3">
    <source>
        <dbReference type="Proteomes" id="UP001165586"/>
    </source>
</evidence>
<name>A0ABT2H4Q5_9MICO</name>
<feature type="transmembrane region" description="Helical" evidence="1">
    <location>
        <begin position="274"/>
        <end position="291"/>
    </location>
</feature>
<feature type="transmembrane region" description="Helical" evidence="1">
    <location>
        <begin position="94"/>
        <end position="114"/>
    </location>
</feature>
<sequence length="474" mass="51100">MTGLVAASPVARPRHPVATRLRTMLTPATVHYVSMAVAFAWLVVCGRGQWFFFDEWDFLKLSSIDYFTPHLGHWSTVPMLVTAATRQLFGLGSYWPYLVPTLLIHLGIAHALWRVMRRLRVAPWIAVALAFVVALFGAGSENVLWAFQFGFLGAVLLGLVAVLLTDRMTRQNYRRRFLAVALVSVLSLLFSGTALPMLVAIGVVALRRVGLWRTALLLTPAVAVYGAWYVYAKLNPVYFMPPGIKPGGVDKFVIDVPAFAVRMIVGGLDGLTPVPFFGYLLFGVLVLYGAIFARRLFTASPAALGLAAAAVAFALVTAVSRIDFSADTSMSSRYIYLTTVLLVPLIGLLCTRLAAANRWVGIAIVAALGLTAVYGGYVMRVTGQAQAITEQATRDVFYATVALIGEPGRDVNISAYPDPAFAPSVTVGDIRAFVDAGLLTAGPYSERGWNIALSRLTLPDDAPATVTSPAEPAE</sequence>
<keyword evidence="1" id="KW-1133">Transmembrane helix</keyword>
<evidence type="ECO:0008006" key="4">
    <source>
        <dbReference type="Google" id="ProtNLM"/>
    </source>
</evidence>
<dbReference type="EMBL" id="JANLCJ010000005">
    <property type="protein sequence ID" value="MCS5734898.1"/>
    <property type="molecule type" value="Genomic_DNA"/>
</dbReference>
<feature type="transmembrane region" description="Helical" evidence="1">
    <location>
        <begin position="30"/>
        <end position="53"/>
    </location>
</feature>
<feature type="transmembrane region" description="Helical" evidence="1">
    <location>
        <begin position="211"/>
        <end position="231"/>
    </location>
</feature>
<gene>
    <name evidence="2" type="ORF">N1032_14225</name>
</gene>
<proteinExistence type="predicted"/>
<keyword evidence="1" id="KW-0472">Membrane</keyword>
<protein>
    <recommendedName>
        <fullName evidence="4">Glycosyltransferase RgtA/B/C/D-like domain-containing protein</fullName>
    </recommendedName>
</protein>
<feature type="transmembrane region" description="Helical" evidence="1">
    <location>
        <begin position="121"/>
        <end position="139"/>
    </location>
</feature>
<evidence type="ECO:0000256" key="1">
    <source>
        <dbReference type="SAM" id="Phobius"/>
    </source>
</evidence>
<feature type="transmembrane region" description="Helical" evidence="1">
    <location>
        <begin position="359"/>
        <end position="379"/>
    </location>
</feature>
<evidence type="ECO:0000313" key="2">
    <source>
        <dbReference type="EMBL" id="MCS5734898.1"/>
    </source>
</evidence>
<feature type="transmembrane region" description="Helical" evidence="1">
    <location>
        <begin position="303"/>
        <end position="322"/>
    </location>
</feature>
<keyword evidence="3" id="KW-1185">Reference proteome</keyword>
<keyword evidence="1" id="KW-0812">Transmembrane</keyword>
<comment type="caution">
    <text evidence="2">The sequence shown here is derived from an EMBL/GenBank/DDBJ whole genome shotgun (WGS) entry which is preliminary data.</text>
</comment>
<dbReference type="RefSeq" id="WP_259539807.1">
    <property type="nucleotide sequence ID" value="NZ_JANLCJ010000005.1"/>
</dbReference>
<dbReference type="Proteomes" id="UP001165586">
    <property type="component" value="Unassembled WGS sequence"/>
</dbReference>
<feature type="transmembrane region" description="Helical" evidence="1">
    <location>
        <begin position="177"/>
        <end position="205"/>
    </location>
</feature>
<organism evidence="2 3">
    <name type="scientific">Herbiconiux daphne</name>
    <dbReference type="NCBI Taxonomy" id="2970914"/>
    <lineage>
        <taxon>Bacteria</taxon>
        <taxon>Bacillati</taxon>
        <taxon>Actinomycetota</taxon>
        <taxon>Actinomycetes</taxon>
        <taxon>Micrococcales</taxon>
        <taxon>Microbacteriaceae</taxon>
        <taxon>Herbiconiux</taxon>
    </lineage>
</organism>
<accession>A0ABT2H4Q5</accession>
<reference evidence="2" key="1">
    <citation type="submission" date="2022-08" db="EMBL/GenBank/DDBJ databases">
        <authorList>
            <person name="Deng Y."/>
            <person name="Han X.-F."/>
            <person name="Zhang Y.-Q."/>
        </authorList>
    </citation>
    <scope>NUCLEOTIDE SEQUENCE</scope>
    <source>
        <strain evidence="2">CPCC 203386</strain>
    </source>
</reference>
<feature type="transmembrane region" description="Helical" evidence="1">
    <location>
        <begin position="334"/>
        <end position="354"/>
    </location>
</feature>
<feature type="transmembrane region" description="Helical" evidence="1">
    <location>
        <begin position="145"/>
        <end position="165"/>
    </location>
</feature>